<dbReference type="PRINTS" id="PR00922">
    <property type="entry name" value="DADACBPTASE3"/>
</dbReference>
<dbReference type="Proteomes" id="UP001185069">
    <property type="component" value="Unassembled WGS sequence"/>
</dbReference>
<dbReference type="PANTHER" id="PTHR30023">
    <property type="entry name" value="D-ALANYL-D-ALANINE CARBOXYPEPTIDASE"/>
    <property type="match status" value="1"/>
</dbReference>
<keyword evidence="2 4" id="KW-0378">Hydrolase</keyword>
<dbReference type="Pfam" id="PF02113">
    <property type="entry name" value="Peptidase_S13"/>
    <property type="match status" value="2"/>
</dbReference>
<dbReference type="EC" id="3.4.16.4" evidence="4"/>
<evidence type="ECO:0000256" key="1">
    <source>
        <dbReference type="ARBA" id="ARBA00006096"/>
    </source>
</evidence>
<name>A0ABU1JB23_9MICC</name>
<comment type="similarity">
    <text evidence="1">Belongs to the peptidase S13 family.</text>
</comment>
<protein>
    <submittedName>
        <fullName evidence="4">D-alanyl-D-alanine carboxypeptidase/D-alanyl-D-alanine-endopeptidase (Penicillin-binding protein 4)</fullName>
        <ecNumber evidence="4">3.4.16.4</ecNumber>
        <ecNumber evidence="4">3.4.21.-</ecNumber>
    </submittedName>
</protein>
<evidence type="ECO:0000313" key="4">
    <source>
        <dbReference type="EMBL" id="MDR6269622.1"/>
    </source>
</evidence>
<feature type="signal peptide" evidence="3">
    <location>
        <begin position="1"/>
        <end position="24"/>
    </location>
</feature>
<keyword evidence="4" id="KW-0121">Carboxypeptidase</keyword>
<dbReference type="RefSeq" id="WP_309798081.1">
    <property type="nucleotide sequence ID" value="NZ_BAAAHY010000005.1"/>
</dbReference>
<dbReference type="PANTHER" id="PTHR30023:SF0">
    <property type="entry name" value="PENICILLIN-SENSITIVE CARBOXYPEPTIDASE A"/>
    <property type="match status" value="1"/>
</dbReference>
<evidence type="ECO:0000313" key="5">
    <source>
        <dbReference type="Proteomes" id="UP001185069"/>
    </source>
</evidence>
<sequence length="468" mass="46143">MRRTARALQAGLLALALAALAVPAAINAAPAFIAPPSPPAPVIPAAQLPPASLAPMGVAASPKADAAQPDPARLAALLNPILASDAGSLTGQVLDAATGAVLYDRRATAAAVPASNLKLFTAVSALKNLGADTRLQTSVLRGSEPGTLVLRAGGDVLLGAGDSAPGAVNGHAGLTSLAQQTVAALGGSASGGVRLLLDDSVFTGAALNPEWDTGDVTAGEIAPVFPLATNSAMPDLKGGSRPQDSALAAAQLFASILGKLGVPVQGAVGRVAAGDPAATEQLAAVASATVAEQVAYMLQNSDNFLAEVLARLAATGQQRPGSSADATAVTLATVKSLGVDVTGLTLADSSGLAMANQVSAAQFAQLVKLIVTGDDANIRRAIDGFPVAGLSGTLESRYDTAETAAGSGLVRAKTGTLNVVKTLSGFVLDADGRLLVFSFMGNNFSGGSAVAQPLLDQAAATLAGCGCR</sequence>
<dbReference type="GO" id="GO:0009002">
    <property type="term" value="F:serine-type D-Ala-D-Ala carboxypeptidase activity"/>
    <property type="evidence" value="ECO:0007669"/>
    <property type="project" value="UniProtKB-EC"/>
</dbReference>
<evidence type="ECO:0000256" key="2">
    <source>
        <dbReference type="ARBA" id="ARBA00022801"/>
    </source>
</evidence>
<dbReference type="InterPro" id="IPR012338">
    <property type="entry name" value="Beta-lactam/transpept-like"/>
</dbReference>
<dbReference type="NCBIfam" id="TIGR00666">
    <property type="entry name" value="PBP4"/>
    <property type="match status" value="1"/>
</dbReference>
<feature type="chain" id="PRO_5046785165" evidence="3">
    <location>
        <begin position="25"/>
        <end position="468"/>
    </location>
</feature>
<keyword evidence="3" id="KW-0732">Signal</keyword>
<dbReference type="Gene3D" id="3.40.710.10">
    <property type="entry name" value="DD-peptidase/beta-lactamase superfamily"/>
    <property type="match status" value="2"/>
</dbReference>
<keyword evidence="4" id="KW-0645">Protease</keyword>
<evidence type="ECO:0000256" key="3">
    <source>
        <dbReference type="SAM" id="SignalP"/>
    </source>
</evidence>
<dbReference type="EC" id="3.4.21.-" evidence="4"/>
<keyword evidence="5" id="KW-1185">Reference proteome</keyword>
<dbReference type="SUPFAM" id="SSF56601">
    <property type="entry name" value="beta-lactamase/transpeptidase-like"/>
    <property type="match status" value="1"/>
</dbReference>
<dbReference type="EMBL" id="JAVDQF010000001">
    <property type="protein sequence ID" value="MDR6269622.1"/>
    <property type="molecule type" value="Genomic_DNA"/>
</dbReference>
<reference evidence="4 5" key="1">
    <citation type="submission" date="2023-07" db="EMBL/GenBank/DDBJ databases">
        <title>Sequencing the genomes of 1000 actinobacteria strains.</title>
        <authorList>
            <person name="Klenk H.-P."/>
        </authorList>
    </citation>
    <scope>NUCLEOTIDE SEQUENCE [LARGE SCALE GENOMIC DNA]</scope>
    <source>
        <strain evidence="4 5">DSM 14555</strain>
    </source>
</reference>
<organism evidence="4 5">
    <name type="scientific">Arthrobacter russicus</name>
    <dbReference type="NCBI Taxonomy" id="172040"/>
    <lineage>
        <taxon>Bacteria</taxon>
        <taxon>Bacillati</taxon>
        <taxon>Actinomycetota</taxon>
        <taxon>Actinomycetes</taxon>
        <taxon>Micrococcales</taxon>
        <taxon>Micrococcaceae</taxon>
        <taxon>Arthrobacter</taxon>
    </lineage>
</organism>
<gene>
    <name evidence="4" type="ORF">JOE69_001860</name>
</gene>
<dbReference type="InterPro" id="IPR000667">
    <property type="entry name" value="Peptidase_S13"/>
</dbReference>
<proteinExistence type="inferred from homology"/>
<comment type="caution">
    <text evidence="4">The sequence shown here is derived from an EMBL/GenBank/DDBJ whole genome shotgun (WGS) entry which is preliminary data.</text>
</comment>
<accession>A0ABU1JB23</accession>